<dbReference type="Pfam" id="PF03721">
    <property type="entry name" value="UDPG_MGDP_dh_N"/>
    <property type="match status" value="1"/>
</dbReference>
<evidence type="ECO:0000313" key="7">
    <source>
        <dbReference type="Proteomes" id="UP001164803"/>
    </source>
</evidence>
<name>A0ABY6Z6C5_9BACL</name>
<dbReference type="Pfam" id="PF03720">
    <property type="entry name" value="UDPG_MGDP_dh_C"/>
    <property type="match status" value="1"/>
</dbReference>
<dbReference type="InterPro" id="IPR028359">
    <property type="entry name" value="UDP_ManNAc/GlcNAc_DH"/>
</dbReference>
<dbReference type="InterPro" id="IPR008927">
    <property type="entry name" value="6-PGluconate_DH-like_C_sf"/>
</dbReference>
<comment type="similarity">
    <text evidence="1 4">Belongs to the UDP-glucose/GDP-mannose dehydrogenase family.</text>
</comment>
<dbReference type="InterPro" id="IPR014026">
    <property type="entry name" value="UDP-Glc/GDP-Man_DH_dimer"/>
</dbReference>
<feature type="domain" description="UDP-glucose/GDP-mannose dehydrogenase C-terminal" evidence="5">
    <location>
        <begin position="325"/>
        <end position="421"/>
    </location>
</feature>
<dbReference type="Proteomes" id="UP001164803">
    <property type="component" value="Chromosome"/>
</dbReference>
<keyword evidence="3" id="KW-0520">NAD</keyword>
<organism evidence="6 7">
    <name type="scientific">Alicyclobacillus dauci</name>
    <dbReference type="NCBI Taxonomy" id="1475485"/>
    <lineage>
        <taxon>Bacteria</taxon>
        <taxon>Bacillati</taxon>
        <taxon>Bacillota</taxon>
        <taxon>Bacilli</taxon>
        <taxon>Bacillales</taxon>
        <taxon>Alicyclobacillaceae</taxon>
        <taxon>Alicyclobacillus</taxon>
    </lineage>
</organism>
<accession>A0ABY6Z6C5</accession>
<sequence length="435" mass="47050">MRETVSVVGLGFIGLPLSICLCERGLRVIGVDTASSKVEQLMNGVAYVQEDYRGETLTERLQVHLASGAFVPTTRLSVAAWESTTYLVTVGIPTDPRTGSLVTEPLTEAMAALGRVIKPHDLVIIRSTVVPGMVEDMCVPILEEHSRMVAGVDFHVAYAAERVAEGRAMIEFQTLDIVVGGLTEQCAELAARVLGKLTDGHIHVTDLRVAQLAKVIENAQRDVNLAIVNQLRQVAASHHVDLYELIQMVNTHPRVNLLLPSVGVGGYCIPNAYHYLRASVDETTYPLPLFQTARELNEAVPSDIAGALAKELKQADKSIDGAVVAVLGLGMKDGSNDTRQSPAIRCVEELQRLGATVRAFDPLIETPKPYQVTSMEACLKGADAILVGAWQPAFERDDWAELLSTTSAPVLLVDPRHRIAAHVPDLLDAPVLQSV</sequence>
<protein>
    <submittedName>
        <fullName evidence="6">Nucleotide sugar dehydrogenase</fullName>
    </submittedName>
</protein>
<dbReference type="PIRSF" id="PIRSF000124">
    <property type="entry name" value="UDPglc_GDPman_dh"/>
    <property type="match status" value="1"/>
</dbReference>
<dbReference type="Gene3D" id="3.40.50.720">
    <property type="entry name" value="NAD(P)-binding Rossmann-like Domain"/>
    <property type="match status" value="2"/>
</dbReference>
<dbReference type="SUPFAM" id="SSF48179">
    <property type="entry name" value="6-phosphogluconate dehydrogenase C-terminal domain-like"/>
    <property type="match status" value="1"/>
</dbReference>
<dbReference type="InterPro" id="IPR036220">
    <property type="entry name" value="UDP-Glc/GDP-Man_DH_C_sf"/>
</dbReference>
<dbReference type="InterPro" id="IPR017476">
    <property type="entry name" value="UDP-Glc/GDP-Man"/>
</dbReference>
<evidence type="ECO:0000313" key="6">
    <source>
        <dbReference type="EMBL" id="WAH37836.1"/>
    </source>
</evidence>
<evidence type="ECO:0000256" key="4">
    <source>
        <dbReference type="PIRNR" id="PIRNR000124"/>
    </source>
</evidence>
<reference evidence="6" key="1">
    <citation type="submission" date="2022-08" db="EMBL/GenBank/DDBJ databases">
        <title>Alicyclobacillus dauci DSM2870, complete genome.</title>
        <authorList>
            <person name="Wang Q."/>
            <person name="Cai R."/>
            <person name="Wang Z."/>
        </authorList>
    </citation>
    <scope>NUCLEOTIDE SEQUENCE</scope>
    <source>
        <strain evidence="6">DSM 28700</strain>
    </source>
</reference>
<dbReference type="SUPFAM" id="SSF52413">
    <property type="entry name" value="UDP-glucose/GDP-mannose dehydrogenase C-terminal domain"/>
    <property type="match status" value="1"/>
</dbReference>
<evidence type="ECO:0000259" key="5">
    <source>
        <dbReference type="SMART" id="SM00984"/>
    </source>
</evidence>
<evidence type="ECO:0000256" key="2">
    <source>
        <dbReference type="ARBA" id="ARBA00023002"/>
    </source>
</evidence>
<keyword evidence="2" id="KW-0560">Oxidoreductase</keyword>
<gene>
    <name evidence="6" type="ORF">NZD86_04840</name>
</gene>
<dbReference type="NCBIfam" id="TIGR03026">
    <property type="entry name" value="NDP-sugDHase"/>
    <property type="match status" value="1"/>
</dbReference>
<dbReference type="InterPro" id="IPR014027">
    <property type="entry name" value="UDP-Glc/GDP-Man_DH_C"/>
</dbReference>
<dbReference type="SMART" id="SM00984">
    <property type="entry name" value="UDPG_MGDP_dh_C"/>
    <property type="match status" value="1"/>
</dbReference>
<dbReference type="InterPro" id="IPR001732">
    <property type="entry name" value="UDP-Glc/GDP-Man_DH_N"/>
</dbReference>
<evidence type="ECO:0000256" key="1">
    <source>
        <dbReference type="ARBA" id="ARBA00006601"/>
    </source>
</evidence>
<dbReference type="Pfam" id="PF00984">
    <property type="entry name" value="UDPG_MGDP_dh"/>
    <property type="match status" value="1"/>
</dbReference>
<keyword evidence="7" id="KW-1185">Reference proteome</keyword>
<dbReference type="EMBL" id="CP104064">
    <property type="protein sequence ID" value="WAH37836.1"/>
    <property type="molecule type" value="Genomic_DNA"/>
</dbReference>
<dbReference type="RefSeq" id="WP_268045363.1">
    <property type="nucleotide sequence ID" value="NZ_CP104064.1"/>
</dbReference>
<dbReference type="PIRSF" id="PIRSF500136">
    <property type="entry name" value="UDP_ManNAc_DH"/>
    <property type="match status" value="1"/>
</dbReference>
<evidence type="ECO:0000256" key="3">
    <source>
        <dbReference type="ARBA" id="ARBA00023027"/>
    </source>
</evidence>
<dbReference type="PANTHER" id="PTHR43491:SF2">
    <property type="entry name" value="UDP-N-ACETYL-D-MANNOSAMINE DEHYDROGENASE"/>
    <property type="match status" value="1"/>
</dbReference>
<dbReference type="InterPro" id="IPR036291">
    <property type="entry name" value="NAD(P)-bd_dom_sf"/>
</dbReference>
<dbReference type="PANTHER" id="PTHR43491">
    <property type="entry name" value="UDP-N-ACETYL-D-MANNOSAMINE DEHYDROGENASE"/>
    <property type="match status" value="1"/>
</dbReference>
<dbReference type="SUPFAM" id="SSF51735">
    <property type="entry name" value="NAD(P)-binding Rossmann-fold domains"/>
    <property type="match status" value="1"/>
</dbReference>
<proteinExistence type="inferred from homology"/>